<reference evidence="1" key="1">
    <citation type="journal article" date="2021" name="PeerJ">
        <title>Extensive microbial diversity within the chicken gut microbiome revealed by metagenomics and culture.</title>
        <authorList>
            <person name="Gilroy R."/>
            <person name="Ravi A."/>
            <person name="Getino M."/>
            <person name="Pursley I."/>
            <person name="Horton D.L."/>
            <person name="Alikhan N.F."/>
            <person name="Baker D."/>
            <person name="Gharbi K."/>
            <person name="Hall N."/>
            <person name="Watson M."/>
            <person name="Adriaenssens E.M."/>
            <person name="Foster-Nyarko E."/>
            <person name="Jarju S."/>
            <person name="Secka A."/>
            <person name="Antonio M."/>
            <person name="Oren A."/>
            <person name="Chaudhuri R.R."/>
            <person name="La Ragione R."/>
            <person name="Hildebrand F."/>
            <person name="Pallen M.J."/>
        </authorList>
    </citation>
    <scope>NUCLEOTIDE SEQUENCE</scope>
    <source>
        <strain evidence="1">4100</strain>
    </source>
</reference>
<protein>
    <submittedName>
        <fullName evidence="1">Uncharacterized protein</fullName>
    </submittedName>
</protein>
<dbReference type="Proteomes" id="UP000711407">
    <property type="component" value="Unassembled WGS sequence"/>
</dbReference>
<accession>A0A4Q0UB75</accession>
<organism evidence="1 2">
    <name type="scientific">Candidatus Amulumruptor caecigallinarius</name>
    <dbReference type="NCBI Taxonomy" id="2109911"/>
    <lineage>
        <taxon>Bacteria</taxon>
        <taxon>Pseudomonadati</taxon>
        <taxon>Bacteroidota</taxon>
        <taxon>Bacteroidia</taxon>
        <taxon>Bacteroidales</taxon>
        <taxon>Muribaculaceae</taxon>
        <taxon>Candidatus Amulumruptor</taxon>
    </lineage>
</organism>
<name>A0A4Q0UB75_9BACT</name>
<comment type="caution">
    <text evidence="1">The sequence shown here is derived from an EMBL/GenBank/DDBJ whole genome shotgun (WGS) entry which is preliminary data.</text>
</comment>
<evidence type="ECO:0000313" key="2">
    <source>
        <dbReference type="Proteomes" id="UP000711407"/>
    </source>
</evidence>
<dbReference type="AlphaFoldDB" id="A0A4Q0UB75"/>
<gene>
    <name evidence="1" type="ORF">K8V47_02565</name>
</gene>
<dbReference type="PROSITE" id="PS51257">
    <property type="entry name" value="PROKAR_LIPOPROTEIN"/>
    <property type="match status" value="1"/>
</dbReference>
<evidence type="ECO:0000313" key="1">
    <source>
        <dbReference type="EMBL" id="HJE38632.1"/>
    </source>
</evidence>
<sequence>MTSTKLKKLSVALNIIAAACSMLVGIPWLIRRHDFHMPDSQKSDESANHLRKVMQKLQNSGYSSLTADERALIANSMKHYK</sequence>
<reference evidence="1" key="2">
    <citation type="submission" date="2021-09" db="EMBL/GenBank/DDBJ databases">
        <authorList>
            <person name="Gilroy R."/>
        </authorList>
    </citation>
    <scope>NUCLEOTIDE SEQUENCE</scope>
    <source>
        <strain evidence="1">4100</strain>
    </source>
</reference>
<dbReference type="EMBL" id="DYXT01000017">
    <property type="protein sequence ID" value="HJE38632.1"/>
    <property type="molecule type" value="Genomic_DNA"/>
</dbReference>
<proteinExistence type="predicted"/>